<evidence type="ECO:0000313" key="2">
    <source>
        <dbReference type="EMBL" id="KAK3333506.1"/>
    </source>
</evidence>
<feature type="compositionally biased region" description="Basic and acidic residues" evidence="1">
    <location>
        <begin position="86"/>
        <end position="100"/>
    </location>
</feature>
<dbReference type="AlphaFoldDB" id="A0AAE0IY85"/>
<reference evidence="2" key="2">
    <citation type="submission" date="2023-06" db="EMBL/GenBank/DDBJ databases">
        <authorList>
            <consortium name="Lawrence Berkeley National Laboratory"/>
            <person name="Haridas S."/>
            <person name="Hensen N."/>
            <person name="Bonometti L."/>
            <person name="Westerberg I."/>
            <person name="Brannstrom I.O."/>
            <person name="Guillou S."/>
            <person name="Cros-Aarteil S."/>
            <person name="Calhoun S."/>
            <person name="Kuo A."/>
            <person name="Mondo S."/>
            <person name="Pangilinan J."/>
            <person name="Riley R."/>
            <person name="Labutti K."/>
            <person name="Andreopoulos B."/>
            <person name="Lipzen A."/>
            <person name="Chen C."/>
            <person name="Yanf M."/>
            <person name="Daum C."/>
            <person name="Ng V."/>
            <person name="Clum A."/>
            <person name="Steindorff A."/>
            <person name="Ohm R."/>
            <person name="Martin F."/>
            <person name="Silar P."/>
            <person name="Natvig D."/>
            <person name="Lalanne C."/>
            <person name="Gautier V."/>
            <person name="Ament-Velasquez S.L."/>
            <person name="Kruys A."/>
            <person name="Hutchinson M.I."/>
            <person name="Powell A.J."/>
            <person name="Barry K."/>
            <person name="Miller A.N."/>
            <person name="Grigoriev I.V."/>
            <person name="Debuchy R."/>
            <person name="Gladieux P."/>
            <person name="Thoren M.H."/>
            <person name="Johannesson H."/>
        </authorList>
    </citation>
    <scope>NUCLEOTIDE SEQUENCE</scope>
    <source>
        <strain evidence="2">SMH4131-1</strain>
    </source>
</reference>
<sequence>MPRPAAKRSRVAASRPAAVQQKDSSASPAPPAVAATKADVPSVPSSDIYDVSDREKERIRNRLSGAAGARPELSLGGNVEQNQALEDSRRRRDDAMDRLADITSTSDEVQTRKAAAAGDTQNAATRPARLTDASGLDLDESIFGNLDDSLDDTEHAIEDTQDGHRSTDTSSFNIALFKRRPRQSSIVGKDDAPIRPSSRGPNTPSIASGLNLGLFRRRAREPSILGTAQKERASRPESRTASRIDNTRNGEDVDGDDSGPDGESTPLNLAKRRSDAAAQAPPADTSPEASPFSASRKRKSLESHEGGREKRPALIPQPEPEPEPEAEQQLQPSIEVDGSSSLGSLSRSPSLSPRLPPLPITHDRPTTPDPNDPDNAPPASSDSSETGSPVVWPTLDSLAHRTYNTRRPARGAAAAKTPEPIADDGSSELSSPPSLTHSPNYNTINTLAAKVKPKTKPVAARAPSPKVATTADLTSLLPRRRHKVKPTTRRTTNDPFDLEDSTEEEEEENNAAEGDELSRAARRRRAQPLSKSTNRGTGGSKSKAAAAAAEKQKQKAVRTYGSRSSDKENEAGNGEIVVGSGGEEEEEQEEQEEEELDPETSVMMTKRLGEELKKAARKFKEVDRWELSFEEVVESSSPLPEGR</sequence>
<name>A0AAE0IY85_9PEZI</name>
<keyword evidence="3" id="KW-1185">Reference proteome</keyword>
<reference evidence="2" key="1">
    <citation type="journal article" date="2023" name="Mol. Phylogenet. Evol.">
        <title>Genome-scale phylogeny and comparative genomics of the fungal order Sordariales.</title>
        <authorList>
            <person name="Hensen N."/>
            <person name="Bonometti L."/>
            <person name="Westerberg I."/>
            <person name="Brannstrom I.O."/>
            <person name="Guillou S."/>
            <person name="Cros-Aarteil S."/>
            <person name="Calhoun S."/>
            <person name="Haridas S."/>
            <person name="Kuo A."/>
            <person name="Mondo S."/>
            <person name="Pangilinan J."/>
            <person name="Riley R."/>
            <person name="LaButti K."/>
            <person name="Andreopoulos B."/>
            <person name="Lipzen A."/>
            <person name="Chen C."/>
            <person name="Yan M."/>
            <person name="Daum C."/>
            <person name="Ng V."/>
            <person name="Clum A."/>
            <person name="Steindorff A."/>
            <person name="Ohm R.A."/>
            <person name="Martin F."/>
            <person name="Silar P."/>
            <person name="Natvig D.O."/>
            <person name="Lalanne C."/>
            <person name="Gautier V."/>
            <person name="Ament-Velasquez S.L."/>
            <person name="Kruys A."/>
            <person name="Hutchinson M.I."/>
            <person name="Powell A.J."/>
            <person name="Barry K."/>
            <person name="Miller A.N."/>
            <person name="Grigoriev I.V."/>
            <person name="Debuchy R."/>
            <person name="Gladieux P."/>
            <person name="Hiltunen Thoren M."/>
            <person name="Johannesson H."/>
        </authorList>
    </citation>
    <scope>NUCLEOTIDE SEQUENCE</scope>
    <source>
        <strain evidence="2">SMH4131-1</strain>
    </source>
</reference>
<feature type="compositionally biased region" description="Low complexity" evidence="1">
    <location>
        <begin position="11"/>
        <end position="35"/>
    </location>
</feature>
<feature type="compositionally biased region" description="Polar residues" evidence="1">
    <location>
        <begin position="199"/>
        <end position="208"/>
    </location>
</feature>
<feature type="compositionally biased region" description="Basic and acidic residues" evidence="1">
    <location>
        <begin position="152"/>
        <end position="167"/>
    </location>
</feature>
<feature type="compositionally biased region" description="Basic and acidic residues" evidence="1">
    <location>
        <begin position="300"/>
        <end position="312"/>
    </location>
</feature>
<dbReference type="Proteomes" id="UP001286456">
    <property type="component" value="Unassembled WGS sequence"/>
</dbReference>
<dbReference type="EMBL" id="JAUEPO010000002">
    <property type="protein sequence ID" value="KAK3333506.1"/>
    <property type="molecule type" value="Genomic_DNA"/>
</dbReference>
<feature type="compositionally biased region" description="Low complexity" evidence="1">
    <location>
        <begin position="373"/>
        <end position="384"/>
    </location>
</feature>
<feature type="compositionally biased region" description="Basic and acidic residues" evidence="1">
    <location>
        <begin position="229"/>
        <end position="251"/>
    </location>
</feature>
<feature type="compositionally biased region" description="Acidic residues" evidence="1">
    <location>
        <begin position="582"/>
        <end position="598"/>
    </location>
</feature>
<comment type="caution">
    <text evidence="2">The sequence shown here is derived from an EMBL/GenBank/DDBJ whole genome shotgun (WGS) entry which is preliminary data.</text>
</comment>
<feature type="compositionally biased region" description="Low complexity" evidence="1">
    <location>
        <begin position="327"/>
        <end position="353"/>
    </location>
</feature>
<feature type="region of interest" description="Disordered" evidence="1">
    <location>
        <begin position="1"/>
        <end position="603"/>
    </location>
</feature>
<feature type="compositionally biased region" description="Basic residues" evidence="1">
    <location>
        <begin position="478"/>
        <end position="488"/>
    </location>
</feature>
<evidence type="ECO:0000313" key="3">
    <source>
        <dbReference type="Proteomes" id="UP001286456"/>
    </source>
</evidence>
<feature type="compositionally biased region" description="Basic residues" evidence="1">
    <location>
        <begin position="1"/>
        <end position="10"/>
    </location>
</feature>
<accession>A0AAE0IY85</accession>
<organism evidence="2 3">
    <name type="scientific">Cercophora scortea</name>
    <dbReference type="NCBI Taxonomy" id="314031"/>
    <lineage>
        <taxon>Eukaryota</taxon>
        <taxon>Fungi</taxon>
        <taxon>Dikarya</taxon>
        <taxon>Ascomycota</taxon>
        <taxon>Pezizomycotina</taxon>
        <taxon>Sordariomycetes</taxon>
        <taxon>Sordariomycetidae</taxon>
        <taxon>Sordariales</taxon>
        <taxon>Lasiosphaeriaceae</taxon>
        <taxon>Cercophora</taxon>
    </lineage>
</organism>
<proteinExistence type="predicted"/>
<protein>
    <submittedName>
        <fullName evidence="2">Uncharacterized protein</fullName>
    </submittedName>
</protein>
<evidence type="ECO:0000256" key="1">
    <source>
        <dbReference type="SAM" id="MobiDB-lite"/>
    </source>
</evidence>
<gene>
    <name evidence="2" type="ORF">B0T19DRAFT_418279</name>
</gene>
<feature type="compositionally biased region" description="Polar residues" evidence="1">
    <location>
        <begin position="427"/>
        <end position="446"/>
    </location>
</feature>
<feature type="compositionally biased region" description="Low complexity" evidence="1">
    <location>
        <begin position="540"/>
        <end position="549"/>
    </location>
</feature>
<feature type="compositionally biased region" description="Basic and acidic residues" evidence="1">
    <location>
        <begin position="51"/>
        <end position="60"/>
    </location>
</feature>
<feature type="compositionally biased region" description="Acidic residues" evidence="1">
    <location>
        <begin position="496"/>
        <end position="515"/>
    </location>
</feature>
<feature type="compositionally biased region" description="Low complexity" evidence="1">
    <location>
        <begin position="114"/>
        <end position="124"/>
    </location>
</feature>